<name>A0ABV5WJW2_9BACI</name>
<dbReference type="PANTHER" id="PTHR46847">
    <property type="entry name" value="D-ALLOSE-BINDING PERIPLASMIC PROTEIN-RELATED"/>
    <property type="match status" value="1"/>
</dbReference>
<organism evidence="5 6">
    <name type="scientific">Ectobacillus funiculus</name>
    <dbReference type="NCBI Taxonomy" id="137993"/>
    <lineage>
        <taxon>Bacteria</taxon>
        <taxon>Bacillati</taxon>
        <taxon>Bacillota</taxon>
        <taxon>Bacilli</taxon>
        <taxon>Bacillales</taxon>
        <taxon>Bacillaceae</taxon>
        <taxon>Ectobacillus</taxon>
    </lineage>
</organism>
<comment type="similarity">
    <text evidence="2">Belongs to the bacterial solute-binding protein 2 family.</text>
</comment>
<comment type="subcellular location">
    <subcellularLocation>
        <location evidence="1">Cell envelope</location>
    </subcellularLocation>
</comment>
<accession>A0ABV5WJW2</accession>
<dbReference type="PANTHER" id="PTHR46847:SF1">
    <property type="entry name" value="D-ALLOSE-BINDING PERIPLASMIC PROTEIN-RELATED"/>
    <property type="match status" value="1"/>
</dbReference>
<evidence type="ECO:0000256" key="2">
    <source>
        <dbReference type="ARBA" id="ARBA00007639"/>
    </source>
</evidence>
<protein>
    <submittedName>
        <fullName evidence="5">Sugar ABC transporter substrate-binding protein</fullName>
    </submittedName>
</protein>
<dbReference type="Proteomes" id="UP001589609">
    <property type="component" value="Unassembled WGS sequence"/>
</dbReference>
<reference evidence="5 6" key="1">
    <citation type="submission" date="2024-09" db="EMBL/GenBank/DDBJ databases">
        <authorList>
            <person name="Sun Q."/>
            <person name="Mori K."/>
        </authorList>
    </citation>
    <scope>NUCLEOTIDE SEQUENCE [LARGE SCALE GENOMIC DNA]</scope>
    <source>
        <strain evidence="5 6">JCM 11201</strain>
    </source>
</reference>
<keyword evidence="3" id="KW-0732">Signal</keyword>
<evidence type="ECO:0000256" key="1">
    <source>
        <dbReference type="ARBA" id="ARBA00004196"/>
    </source>
</evidence>
<dbReference type="CDD" id="cd01536">
    <property type="entry name" value="PBP1_ABC_sugar_binding-like"/>
    <property type="match status" value="1"/>
</dbReference>
<sequence>MTKRWIVLPIIVFSLLTLISFAVRFPKEENKPKIIVVVPRLDIEYWKIFESGAKKAFHEFDIDGKVIAPDSVSPISNHTNMLKKVLKQQPDALILVPIDDPSITIPVLMEYKKKRIPVVLTSRDMEWEYKTAYIGTDNTVLGETAGKLLGSMLQPGDQVAIIFGSLEDRTMIDRKNGAKEALEDIGIEVVTEQIGYNHFGNPKPVMESILQTYPNIKGVVATSDRLALEALKTIEKDALQIPVIGTDGTIEMTKFIKTGKISATTAQNPYDMGYQSVEQAQKAIKGGNVAKRIDTGIDLITKDNAKERLNFLKDVLH</sequence>
<evidence type="ECO:0000313" key="6">
    <source>
        <dbReference type="Proteomes" id="UP001589609"/>
    </source>
</evidence>
<evidence type="ECO:0000256" key="3">
    <source>
        <dbReference type="ARBA" id="ARBA00022729"/>
    </source>
</evidence>
<dbReference type="SUPFAM" id="SSF53822">
    <property type="entry name" value="Periplasmic binding protein-like I"/>
    <property type="match status" value="1"/>
</dbReference>
<dbReference type="Pfam" id="PF13407">
    <property type="entry name" value="Peripla_BP_4"/>
    <property type="match status" value="1"/>
</dbReference>
<dbReference type="Gene3D" id="3.40.50.2300">
    <property type="match status" value="2"/>
</dbReference>
<gene>
    <name evidence="5" type="ORF">ACFFMS_18830</name>
</gene>
<dbReference type="EMBL" id="JBHMAF010000138">
    <property type="protein sequence ID" value="MFB9760386.1"/>
    <property type="molecule type" value="Genomic_DNA"/>
</dbReference>
<keyword evidence="6" id="KW-1185">Reference proteome</keyword>
<feature type="domain" description="Periplasmic binding protein" evidence="4">
    <location>
        <begin position="34"/>
        <end position="286"/>
    </location>
</feature>
<dbReference type="InterPro" id="IPR025997">
    <property type="entry name" value="SBP_2_dom"/>
</dbReference>
<dbReference type="InterPro" id="IPR028082">
    <property type="entry name" value="Peripla_BP_I"/>
</dbReference>
<proteinExistence type="inferred from homology"/>
<evidence type="ECO:0000259" key="4">
    <source>
        <dbReference type="Pfam" id="PF13407"/>
    </source>
</evidence>
<comment type="caution">
    <text evidence="5">The sequence shown here is derived from an EMBL/GenBank/DDBJ whole genome shotgun (WGS) entry which is preliminary data.</text>
</comment>
<evidence type="ECO:0000313" key="5">
    <source>
        <dbReference type="EMBL" id="MFB9760386.1"/>
    </source>
</evidence>
<dbReference type="RefSeq" id="WP_379950702.1">
    <property type="nucleotide sequence ID" value="NZ_JBHMAF010000138.1"/>
</dbReference>